<organism evidence="2 3">
    <name type="scientific">Saccharothrix tamanrassetensis</name>
    <dbReference type="NCBI Taxonomy" id="1051531"/>
    <lineage>
        <taxon>Bacteria</taxon>
        <taxon>Bacillati</taxon>
        <taxon>Actinomycetota</taxon>
        <taxon>Actinomycetes</taxon>
        <taxon>Pseudonocardiales</taxon>
        <taxon>Pseudonocardiaceae</taxon>
        <taxon>Saccharothrix</taxon>
    </lineage>
</organism>
<accession>A0A841CUU0</accession>
<keyword evidence="1" id="KW-0472">Membrane</keyword>
<feature type="transmembrane region" description="Helical" evidence="1">
    <location>
        <begin position="6"/>
        <end position="28"/>
    </location>
</feature>
<evidence type="ECO:0000256" key="1">
    <source>
        <dbReference type="SAM" id="Phobius"/>
    </source>
</evidence>
<dbReference type="RefSeq" id="WP_184697890.1">
    <property type="nucleotide sequence ID" value="NZ_JACHJN010000014.1"/>
</dbReference>
<comment type="caution">
    <text evidence="2">The sequence shown here is derived from an EMBL/GenBank/DDBJ whole genome shotgun (WGS) entry which is preliminary data.</text>
</comment>
<name>A0A841CUU0_9PSEU</name>
<reference evidence="2 3" key="1">
    <citation type="submission" date="2020-08" db="EMBL/GenBank/DDBJ databases">
        <title>Genomic Encyclopedia of Type Strains, Phase III (KMG-III): the genomes of soil and plant-associated and newly described type strains.</title>
        <authorList>
            <person name="Whitman W."/>
        </authorList>
    </citation>
    <scope>NUCLEOTIDE SEQUENCE [LARGE SCALE GENOMIC DNA]</scope>
    <source>
        <strain evidence="2 3">CECT 8640</strain>
    </source>
</reference>
<sequence length="70" mass="7122">MTGFGAALAGTGLVWLAGLGVFALACRLSAAEPRGPRDTRRIAAWQRGCPWATAVGVAVVTVGLVLLSTI</sequence>
<dbReference type="Proteomes" id="UP000547510">
    <property type="component" value="Unassembled WGS sequence"/>
</dbReference>
<evidence type="ECO:0000313" key="2">
    <source>
        <dbReference type="EMBL" id="MBB5960084.1"/>
    </source>
</evidence>
<keyword evidence="1" id="KW-0812">Transmembrane</keyword>
<proteinExistence type="predicted"/>
<gene>
    <name evidence="2" type="ORF">FHS29_006707</name>
</gene>
<dbReference type="EMBL" id="JACHJN010000014">
    <property type="protein sequence ID" value="MBB5960084.1"/>
    <property type="molecule type" value="Genomic_DNA"/>
</dbReference>
<keyword evidence="3" id="KW-1185">Reference proteome</keyword>
<dbReference type="AlphaFoldDB" id="A0A841CUU0"/>
<evidence type="ECO:0000313" key="3">
    <source>
        <dbReference type="Proteomes" id="UP000547510"/>
    </source>
</evidence>
<feature type="transmembrane region" description="Helical" evidence="1">
    <location>
        <begin position="49"/>
        <end position="67"/>
    </location>
</feature>
<keyword evidence="1" id="KW-1133">Transmembrane helix</keyword>
<protein>
    <submittedName>
        <fullName evidence="2">Uncharacterized protein</fullName>
    </submittedName>
</protein>